<evidence type="ECO:0000313" key="8">
    <source>
        <dbReference type="Proteomes" id="UP000250572"/>
    </source>
</evidence>
<name>A0A315WRM2_GAMAF</name>
<evidence type="ECO:0000256" key="4">
    <source>
        <dbReference type="ARBA" id="ARBA00023203"/>
    </source>
</evidence>
<comment type="subcellular location">
    <subcellularLocation>
        <location evidence="1">Cytoplasm</location>
        <location evidence="1">Cytoskeleton</location>
    </subcellularLocation>
</comment>
<dbReference type="Gene3D" id="1.20.5.520">
    <property type="entry name" value="Single helix bin"/>
    <property type="match status" value="1"/>
</dbReference>
<gene>
    <name evidence="7" type="ORF">CCH79_00013472</name>
</gene>
<evidence type="ECO:0000256" key="6">
    <source>
        <dbReference type="ARBA" id="ARBA00025497"/>
    </source>
</evidence>
<dbReference type="PROSITE" id="PS00500">
    <property type="entry name" value="THYMOSIN_B4"/>
    <property type="match status" value="1"/>
</dbReference>
<accession>A0A315WRM2</accession>
<dbReference type="PANTHER" id="PTHR12021:SF3">
    <property type="entry name" value="THYMOSIN BETA-4-LIKE"/>
    <property type="match status" value="1"/>
</dbReference>
<organism evidence="7 8">
    <name type="scientific">Gambusia affinis</name>
    <name type="common">Western mosquitofish</name>
    <name type="synonym">Heterandria affinis</name>
    <dbReference type="NCBI Taxonomy" id="33528"/>
    <lineage>
        <taxon>Eukaryota</taxon>
        <taxon>Metazoa</taxon>
        <taxon>Chordata</taxon>
        <taxon>Craniata</taxon>
        <taxon>Vertebrata</taxon>
        <taxon>Euteleostomi</taxon>
        <taxon>Actinopterygii</taxon>
        <taxon>Neopterygii</taxon>
        <taxon>Teleostei</taxon>
        <taxon>Neoteleostei</taxon>
        <taxon>Acanthomorphata</taxon>
        <taxon>Ovalentaria</taxon>
        <taxon>Atherinomorphae</taxon>
        <taxon>Cyprinodontiformes</taxon>
        <taxon>Poeciliidae</taxon>
        <taxon>Poeciliinae</taxon>
        <taxon>Gambusia</taxon>
    </lineage>
</organism>
<dbReference type="EMBL" id="NHOQ01000204">
    <property type="protein sequence ID" value="PWA32198.1"/>
    <property type="molecule type" value="Genomic_DNA"/>
</dbReference>
<dbReference type="Proteomes" id="UP000250572">
    <property type="component" value="Unassembled WGS sequence"/>
</dbReference>
<dbReference type="FunFam" id="1.20.5.520:FF:000001">
    <property type="entry name" value="Thymosin beta"/>
    <property type="match status" value="1"/>
</dbReference>
<dbReference type="Pfam" id="PF01290">
    <property type="entry name" value="Thymosin"/>
    <property type="match status" value="1"/>
</dbReference>
<comment type="caution">
    <text evidence="7">The sequence shown here is derived from an EMBL/GenBank/DDBJ whole genome shotgun (WGS) entry which is preliminary data.</text>
</comment>
<comment type="similarity">
    <text evidence="2">Belongs to the thymosin beta family.</text>
</comment>
<keyword evidence="3" id="KW-0963">Cytoplasm</keyword>
<comment type="function">
    <text evidence="6">Plays an important role in the organization of the cytoskeleton. Binds to and sequesters actin monomers (G actin) and therefore inhibits actin polymerization.</text>
</comment>
<evidence type="ECO:0000313" key="7">
    <source>
        <dbReference type="EMBL" id="PWA32198.1"/>
    </source>
</evidence>
<dbReference type="GO" id="GO:0005737">
    <property type="term" value="C:cytoplasm"/>
    <property type="evidence" value="ECO:0007669"/>
    <property type="project" value="TreeGrafter"/>
</dbReference>
<dbReference type="PANTHER" id="PTHR12021">
    <property type="entry name" value="THYMOSIN BETA"/>
    <property type="match status" value="1"/>
</dbReference>
<keyword evidence="4" id="KW-0009">Actin-binding</keyword>
<proteinExistence type="inferred from homology"/>
<evidence type="ECO:0000256" key="3">
    <source>
        <dbReference type="ARBA" id="ARBA00022490"/>
    </source>
</evidence>
<dbReference type="GO" id="GO:0030334">
    <property type="term" value="P:regulation of cell migration"/>
    <property type="evidence" value="ECO:0007669"/>
    <property type="project" value="TreeGrafter"/>
</dbReference>
<dbReference type="CDD" id="cd22059">
    <property type="entry name" value="WH2_BetaT"/>
    <property type="match status" value="1"/>
</dbReference>
<dbReference type="InterPro" id="IPR001152">
    <property type="entry name" value="Beta-thymosin"/>
</dbReference>
<keyword evidence="8" id="KW-1185">Reference proteome</keyword>
<evidence type="ECO:0000256" key="5">
    <source>
        <dbReference type="ARBA" id="ARBA00023212"/>
    </source>
</evidence>
<dbReference type="InterPro" id="IPR038386">
    <property type="entry name" value="Beta-thymosin_sf"/>
</dbReference>
<dbReference type="STRING" id="33528.ENSGAFP00000027963"/>
<dbReference type="GO" id="GO:0007015">
    <property type="term" value="P:actin filament organization"/>
    <property type="evidence" value="ECO:0007669"/>
    <property type="project" value="InterPro"/>
</dbReference>
<protein>
    <submittedName>
        <fullName evidence="7">Uncharacterized protein</fullName>
    </submittedName>
</protein>
<evidence type="ECO:0000256" key="2">
    <source>
        <dbReference type="ARBA" id="ARBA00009511"/>
    </source>
</evidence>
<dbReference type="AlphaFoldDB" id="A0A315WRM2"/>
<dbReference type="GO" id="GO:0003785">
    <property type="term" value="F:actin monomer binding"/>
    <property type="evidence" value="ECO:0007669"/>
    <property type="project" value="InterPro"/>
</dbReference>
<dbReference type="GO" id="GO:0005856">
    <property type="term" value="C:cytoskeleton"/>
    <property type="evidence" value="ECO:0007669"/>
    <property type="project" value="UniProtKB-SubCell"/>
</dbReference>
<sequence>MIIWAVVPSDCDPRRQEYSTQHGNSNCYVNARLKLASVSLCVPTNPPPTPFGCNIPELCAQGSGGCMPMKSGSAEPQANKRRRSISVHVTRSELRKLTATMSDKPDISEVTSFDKSKLKKTETQEKNPLPTKESWGTVGRGLRSRKLIITITVIIIIIVAPSPPPSIPCGCFSAKAEASERRSRAGQWGSGETAGSTLPDGITSSAFQRKWISEGEQLIQGGAAAGRWCLVGRDKERGDCVLRPAAVLEVTRPSCSPTAASSSFLDDMWGCRVQPETSDCHSI</sequence>
<dbReference type="SMART" id="SM00152">
    <property type="entry name" value="THY"/>
    <property type="match status" value="1"/>
</dbReference>
<keyword evidence="5" id="KW-0206">Cytoskeleton</keyword>
<reference evidence="7 8" key="1">
    <citation type="journal article" date="2018" name="G3 (Bethesda)">
        <title>A High-Quality Reference Genome for the Invasive Mosquitofish Gambusia affinis Using a Chicago Library.</title>
        <authorList>
            <person name="Hoffberg S.L."/>
            <person name="Troendle N.J."/>
            <person name="Glenn T.C."/>
            <person name="Mahmud O."/>
            <person name="Louha S."/>
            <person name="Chalopin D."/>
            <person name="Bennetzen J.L."/>
            <person name="Mauricio R."/>
        </authorList>
    </citation>
    <scope>NUCLEOTIDE SEQUENCE [LARGE SCALE GENOMIC DNA]</scope>
    <source>
        <strain evidence="7">NE01/NJP1002.9</strain>
        <tissue evidence="7">Muscle</tissue>
    </source>
</reference>
<evidence type="ECO:0000256" key="1">
    <source>
        <dbReference type="ARBA" id="ARBA00004245"/>
    </source>
</evidence>